<keyword evidence="4 7" id="KW-1133">Transmembrane helix</keyword>
<evidence type="ECO:0000256" key="1">
    <source>
        <dbReference type="ARBA" id="ARBA00004651"/>
    </source>
</evidence>
<evidence type="ECO:0000313" key="11">
    <source>
        <dbReference type="Proteomes" id="UP000617145"/>
    </source>
</evidence>
<evidence type="ECO:0000256" key="2">
    <source>
        <dbReference type="ARBA" id="ARBA00022475"/>
    </source>
</evidence>
<dbReference type="Pfam" id="PF13567">
    <property type="entry name" value="DUF4131"/>
    <property type="match status" value="1"/>
</dbReference>
<dbReference type="Proteomes" id="UP000617145">
    <property type="component" value="Unassembled WGS sequence"/>
</dbReference>
<feature type="transmembrane region" description="Helical" evidence="7">
    <location>
        <begin position="490"/>
        <end position="510"/>
    </location>
</feature>
<proteinExistence type="predicted"/>
<evidence type="ECO:0000313" key="10">
    <source>
        <dbReference type="EMBL" id="GGG58941.1"/>
    </source>
</evidence>
<comment type="subcellular location">
    <subcellularLocation>
        <location evidence="1">Cell membrane</location>
        <topology evidence="1">Multi-pass membrane protein</topology>
    </subcellularLocation>
</comment>
<dbReference type="AlphaFoldDB" id="A0A8J2ZG78"/>
<evidence type="ECO:0008006" key="12">
    <source>
        <dbReference type="Google" id="ProtNLM"/>
    </source>
</evidence>
<keyword evidence="5 7" id="KW-0472">Membrane</keyword>
<evidence type="ECO:0000259" key="8">
    <source>
        <dbReference type="Pfam" id="PF03772"/>
    </source>
</evidence>
<reference evidence="10" key="2">
    <citation type="submission" date="2020-09" db="EMBL/GenBank/DDBJ databases">
        <authorList>
            <person name="Sun Q."/>
            <person name="Zhou Y."/>
        </authorList>
    </citation>
    <scope>NUCLEOTIDE SEQUENCE</scope>
    <source>
        <strain evidence="10">CGMCC 1.15762</strain>
    </source>
</reference>
<organism evidence="10 11">
    <name type="scientific">Salipiger pallidus</name>
    <dbReference type="NCBI Taxonomy" id="1775170"/>
    <lineage>
        <taxon>Bacteria</taxon>
        <taxon>Pseudomonadati</taxon>
        <taxon>Pseudomonadota</taxon>
        <taxon>Alphaproteobacteria</taxon>
        <taxon>Rhodobacterales</taxon>
        <taxon>Roseobacteraceae</taxon>
        <taxon>Salipiger</taxon>
    </lineage>
</organism>
<gene>
    <name evidence="10" type="ORF">GCM10011415_00980</name>
</gene>
<evidence type="ECO:0000256" key="5">
    <source>
        <dbReference type="ARBA" id="ARBA00023136"/>
    </source>
</evidence>
<feature type="transmembrane region" description="Helical" evidence="7">
    <location>
        <begin position="429"/>
        <end position="454"/>
    </location>
</feature>
<sequence length="719" mass="76666">MRQIAARLQEGLTGQRGHLFPWVPVALAGGIGLYFSLSTEPPPWALVLSGALGLVAVALARRLWVGHAPLVVAAGLIGLGLALAGLRAHMVAGPQLDFRYYGPIEGRVVKIDRSASDAVRLTLDRVVLRRMAPDDTPAQVRVSLHGDQGFLDPKPGQVVITTGHLSAPGGAAEPGGFDFRRHAWFLGLGAVGYTRTPLLLLEPPASGQWISKTRMWLSARVQRLLPGETGAFAAAIMTGDRSGMGQETLEALRHSNLAHLLAISGLHMGLLAGFVFGAARLGFLLHTHSRHRWPGKKLAAGVALVAASGYLALSGGNVATERAFVMVSVMLLAVIFDRRALSLRAVALAALVVLVLRPEALLGPGFQMSFAATVALVVVFGWLREARLESGAPGWARPGVSLLVSSITASLATAPVAMAHFNLMSHYGLVANLVSVPVMGVLVVPMAVVAALLMPLGLDWLALRVMEIGLWWILTVARTVSGWDGSVGRIVAPDGTVLPLLALGALFIALWHGRTRWAGFVPMLVAAILWSSASRPDLLIADTGTLVGAMTERGRALSRDRGASFVAGIWLENDGDSRDQAGAAALWPGGAPERQARIHFAGLEVTHLQGKRAAESFEGCQTPGLVVSSVDLPDHPNCDIYDPKRLRKTGSVAVWLVPEGPRFETAAGARLWHRADRNNWPEVRDWLVLASAWLERLAPQPPEQTFSRSGSIRRDGPEP</sequence>
<dbReference type="PANTHER" id="PTHR30619:SF1">
    <property type="entry name" value="RECOMBINATION PROTEIN 2"/>
    <property type="match status" value="1"/>
</dbReference>
<dbReference type="InterPro" id="IPR025405">
    <property type="entry name" value="DUF4131"/>
</dbReference>
<evidence type="ECO:0000256" key="4">
    <source>
        <dbReference type="ARBA" id="ARBA00022989"/>
    </source>
</evidence>
<keyword evidence="3 7" id="KW-0812">Transmembrane</keyword>
<dbReference type="GO" id="GO:0005886">
    <property type="term" value="C:plasma membrane"/>
    <property type="evidence" value="ECO:0007669"/>
    <property type="project" value="UniProtKB-SubCell"/>
</dbReference>
<feature type="transmembrane region" description="Helical" evidence="7">
    <location>
        <begin position="517"/>
        <end position="533"/>
    </location>
</feature>
<dbReference type="PANTHER" id="PTHR30619">
    <property type="entry name" value="DNA INTERNALIZATION/COMPETENCE PROTEIN COMEC/REC2"/>
    <property type="match status" value="1"/>
</dbReference>
<evidence type="ECO:0000256" key="3">
    <source>
        <dbReference type="ARBA" id="ARBA00022692"/>
    </source>
</evidence>
<name>A0A8J2ZG78_9RHOB</name>
<dbReference type="NCBIfam" id="TIGR00360">
    <property type="entry name" value="ComEC_N-term"/>
    <property type="match status" value="1"/>
</dbReference>
<feature type="transmembrane region" description="Helical" evidence="7">
    <location>
        <begin position="461"/>
        <end position="478"/>
    </location>
</feature>
<feature type="transmembrane region" description="Helical" evidence="7">
    <location>
        <begin position="366"/>
        <end position="383"/>
    </location>
</feature>
<feature type="transmembrane region" description="Helical" evidence="7">
    <location>
        <begin position="260"/>
        <end position="285"/>
    </location>
</feature>
<feature type="domain" description="DUF4131" evidence="9">
    <location>
        <begin position="41"/>
        <end position="197"/>
    </location>
</feature>
<feature type="transmembrane region" description="Helical" evidence="7">
    <location>
        <begin position="67"/>
        <end position="86"/>
    </location>
</feature>
<accession>A0A8J2ZG78</accession>
<comment type="caution">
    <text evidence="10">The sequence shown here is derived from an EMBL/GenBank/DDBJ whole genome shotgun (WGS) entry which is preliminary data.</text>
</comment>
<evidence type="ECO:0000259" key="9">
    <source>
        <dbReference type="Pfam" id="PF13567"/>
    </source>
</evidence>
<dbReference type="InterPro" id="IPR052159">
    <property type="entry name" value="Competence_DNA_uptake"/>
</dbReference>
<feature type="region of interest" description="Disordered" evidence="6">
    <location>
        <begin position="700"/>
        <end position="719"/>
    </location>
</feature>
<feature type="transmembrane region" description="Helical" evidence="7">
    <location>
        <begin position="395"/>
        <end position="417"/>
    </location>
</feature>
<evidence type="ECO:0000256" key="7">
    <source>
        <dbReference type="SAM" id="Phobius"/>
    </source>
</evidence>
<dbReference type="RefSeq" id="WP_188787774.1">
    <property type="nucleotide sequence ID" value="NZ_BMJV01000001.1"/>
</dbReference>
<feature type="domain" description="ComEC/Rec2-related protein" evidence="8">
    <location>
        <begin position="237"/>
        <end position="514"/>
    </location>
</feature>
<protein>
    <recommendedName>
        <fullName evidence="12">Competence protein ComEC</fullName>
    </recommendedName>
</protein>
<feature type="transmembrane region" description="Helical" evidence="7">
    <location>
        <begin position="297"/>
        <end position="313"/>
    </location>
</feature>
<evidence type="ECO:0000256" key="6">
    <source>
        <dbReference type="SAM" id="MobiDB-lite"/>
    </source>
</evidence>
<reference evidence="10" key="1">
    <citation type="journal article" date="2014" name="Int. J. Syst. Evol. Microbiol.">
        <title>Complete genome sequence of Corynebacterium casei LMG S-19264T (=DSM 44701T), isolated from a smear-ripened cheese.</title>
        <authorList>
            <consortium name="US DOE Joint Genome Institute (JGI-PGF)"/>
            <person name="Walter F."/>
            <person name="Albersmeier A."/>
            <person name="Kalinowski J."/>
            <person name="Ruckert C."/>
        </authorList>
    </citation>
    <scope>NUCLEOTIDE SEQUENCE</scope>
    <source>
        <strain evidence="10">CGMCC 1.15762</strain>
    </source>
</reference>
<dbReference type="Pfam" id="PF03772">
    <property type="entry name" value="Competence"/>
    <property type="match status" value="1"/>
</dbReference>
<dbReference type="InterPro" id="IPR004477">
    <property type="entry name" value="ComEC_N"/>
</dbReference>
<feature type="transmembrane region" description="Helical" evidence="7">
    <location>
        <begin position="343"/>
        <end position="360"/>
    </location>
</feature>
<dbReference type="EMBL" id="BMJV01000001">
    <property type="protein sequence ID" value="GGG58941.1"/>
    <property type="molecule type" value="Genomic_DNA"/>
</dbReference>
<keyword evidence="2" id="KW-1003">Cell membrane</keyword>
<feature type="transmembrane region" description="Helical" evidence="7">
    <location>
        <begin position="20"/>
        <end position="37"/>
    </location>
</feature>
<keyword evidence="11" id="KW-1185">Reference proteome</keyword>